<keyword evidence="4 5" id="KW-0472">Membrane</keyword>
<dbReference type="GO" id="GO:0016020">
    <property type="term" value="C:membrane"/>
    <property type="evidence" value="ECO:0007669"/>
    <property type="project" value="UniProtKB-SubCell"/>
</dbReference>
<dbReference type="PANTHER" id="PTHR43066">
    <property type="entry name" value="RHOMBOID-RELATED PROTEIN"/>
    <property type="match status" value="1"/>
</dbReference>
<comment type="caution">
    <text evidence="7">The sequence shown here is derived from an EMBL/GenBank/DDBJ whole genome shotgun (WGS) entry which is preliminary data.</text>
</comment>
<dbReference type="PANTHER" id="PTHR43066:SF16">
    <property type="entry name" value="RHOMBOID DOMAIN-CONTAINING PROTEIN 3"/>
    <property type="match status" value="1"/>
</dbReference>
<accession>A0A401P3D3</accession>
<evidence type="ECO:0000313" key="8">
    <source>
        <dbReference type="Proteomes" id="UP000288216"/>
    </source>
</evidence>
<dbReference type="Gene3D" id="1.10.8.10">
    <property type="entry name" value="DNA helicase RuvA subunit, C-terminal domain"/>
    <property type="match status" value="1"/>
</dbReference>
<dbReference type="Proteomes" id="UP000288216">
    <property type="component" value="Unassembled WGS sequence"/>
</dbReference>
<reference evidence="7 8" key="1">
    <citation type="journal article" date="2018" name="Nat. Ecol. Evol.">
        <title>Shark genomes provide insights into elasmobranch evolution and the origin of vertebrates.</title>
        <authorList>
            <person name="Hara Y"/>
            <person name="Yamaguchi K"/>
            <person name="Onimaru K"/>
            <person name="Kadota M"/>
            <person name="Koyanagi M"/>
            <person name="Keeley SD"/>
            <person name="Tatsumi K"/>
            <person name="Tanaka K"/>
            <person name="Motone F"/>
            <person name="Kageyama Y"/>
            <person name="Nozu R"/>
            <person name="Adachi N"/>
            <person name="Nishimura O"/>
            <person name="Nakagawa R"/>
            <person name="Tanegashima C"/>
            <person name="Kiyatake I"/>
            <person name="Matsumoto R"/>
            <person name="Murakumo K"/>
            <person name="Nishida K"/>
            <person name="Terakita A"/>
            <person name="Kuratani S"/>
            <person name="Sato K"/>
            <person name="Hyodo S Kuraku.S."/>
        </authorList>
    </citation>
    <scope>NUCLEOTIDE SEQUENCE [LARGE SCALE GENOMIC DNA]</scope>
</reference>
<dbReference type="InterPro" id="IPR022764">
    <property type="entry name" value="Peptidase_S54_rhomboid_dom"/>
</dbReference>
<feature type="transmembrane region" description="Helical" evidence="5">
    <location>
        <begin position="66"/>
        <end position="90"/>
    </location>
</feature>
<dbReference type="EMBL" id="BFAA01003035">
    <property type="protein sequence ID" value="GCB67621.1"/>
    <property type="molecule type" value="Genomic_DNA"/>
</dbReference>
<evidence type="ECO:0000256" key="3">
    <source>
        <dbReference type="ARBA" id="ARBA00022989"/>
    </source>
</evidence>
<evidence type="ECO:0000256" key="4">
    <source>
        <dbReference type="ARBA" id="ARBA00023136"/>
    </source>
</evidence>
<evidence type="ECO:0000256" key="5">
    <source>
        <dbReference type="SAM" id="Phobius"/>
    </source>
</evidence>
<keyword evidence="8" id="KW-1185">Reference proteome</keyword>
<dbReference type="Gene3D" id="1.20.1540.10">
    <property type="entry name" value="Rhomboid-like"/>
    <property type="match status" value="1"/>
</dbReference>
<dbReference type="InterPro" id="IPR015940">
    <property type="entry name" value="UBA"/>
</dbReference>
<dbReference type="OMA" id="CIGHNYH"/>
<dbReference type="GO" id="GO:0004252">
    <property type="term" value="F:serine-type endopeptidase activity"/>
    <property type="evidence" value="ECO:0007669"/>
    <property type="project" value="InterPro"/>
</dbReference>
<dbReference type="SMART" id="SM01160">
    <property type="entry name" value="DUF1751"/>
    <property type="match status" value="1"/>
</dbReference>
<dbReference type="InterPro" id="IPR035952">
    <property type="entry name" value="Rhomboid-like_sf"/>
</dbReference>
<dbReference type="SUPFAM" id="SSF144091">
    <property type="entry name" value="Rhomboid-like"/>
    <property type="match status" value="1"/>
</dbReference>
<dbReference type="OrthoDB" id="9908508at2759"/>
<dbReference type="InterPro" id="IPR009060">
    <property type="entry name" value="UBA-like_sf"/>
</dbReference>
<feature type="transmembrane region" description="Helical" evidence="5">
    <location>
        <begin position="102"/>
        <end position="120"/>
    </location>
</feature>
<dbReference type="SUPFAM" id="SSF46934">
    <property type="entry name" value="UBA-like"/>
    <property type="match status" value="1"/>
</dbReference>
<evidence type="ECO:0000256" key="1">
    <source>
        <dbReference type="ARBA" id="ARBA00004141"/>
    </source>
</evidence>
<organism evidence="7 8">
    <name type="scientific">Scyliorhinus torazame</name>
    <name type="common">Cloudy catshark</name>
    <name type="synonym">Catulus torazame</name>
    <dbReference type="NCBI Taxonomy" id="75743"/>
    <lineage>
        <taxon>Eukaryota</taxon>
        <taxon>Metazoa</taxon>
        <taxon>Chordata</taxon>
        <taxon>Craniata</taxon>
        <taxon>Vertebrata</taxon>
        <taxon>Chondrichthyes</taxon>
        <taxon>Elasmobranchii</taxon>
        <taxon>Galeomorphii</taxon>
        <taxon>Galeoidea</taxon>
        <taxon>Carcharhiniformes</taxon>
        <taxon>Scyliorhinidae</taxon>
        <taxon>Scyliorhinus</taxon>
    </lineage>
</organism>
<evidence type="ECO:0000313" key="7">
    <source>
        <dbReference type="EMBL" id="GCB67621.1"/>
    </source>
</evidence>
<proteinExistence type="predicted"/>
<feature type="transmembrane region" description="Helical" evidence="5">
    <location>
        <begin position="27"/>
        <end position="46"/>
    </location>
</feature>
<dbReference type="PROSITE" id="PS50030">
    <property type="entry name" value="UBA"/>
    <property type="match status" value="1"/>
</dbReference>
<name>A0A401P3D3_SCYTO</name>
<gene>
    <name evidence="7" type="ORF">scyTo_0008090</name>
</gene>
<dbReference type="STRING" id="75743.A0A401P3D3"/>
<dbReference type="Pfam" id="PF01694">
    <property type="entry name" value="Rhomboid"/>
    <property type="match status" value="1"/>
</dbReference>
<sequence length="434" mass="47823">MLSPPGTRGCGERLWAGIRAARSRAPVPIATAAFLSLVLFLWLIGAEEAFCLTAGPLFAHRQVYRLLTYCFSHGNIFALLINIALLIVFSSRLEQQLGTIRYFYLSALFTVFSALLYLLLGKLLSLDETPVCGFTTIQFAMVTLSCCSSEMRRTVTVAAVPWILLPVAYLVIPGSSILLHICGVMVGLTYSCRFLFCLELSNSMIESIERLAICRFLQLHSWIPFIFSSAKYNLPVSNVERFHPMAEAYDTRRFSVAHSTAAPGDFATRESNSYNIEMDSQWTGTSNQTLPVSQPHSGSAHTNYLQADLYNQYDFTYPRQLDPNSHLSEFYHVNPDNIYSAAACGLLTDEDLFHAGVVASLQESGICQSSKVEISKSSVSSLRLQQLKQMGFSTEKAVLALAASGKVEGAINLLVEDQVGEDAVVTANMKPISK</sequence>
<keyword evidence="3 5" id="KW-1133">Transmembrane helix</keyword>
<feature type="domain" description="UBA" evidence="6">
    <location>
        <begin position="373"/>
        <end position="417"/>
    </location>
</feature>
<evidence type="ECO:0000256" key="2">
    <source>
        <dbReference type="ARBA" id="ARBA00022692"/>
    </source>
</evidence>
<keyword evidence="2 5" id="KW-0812">Transmembrane</keyword>
<evidence type="ECO:0000259" key="6">
    <source>
        <dbReference type="PROSITE" id="PS50030"/>
    </source>
</evidence>
<dbReference type="AlphaFoldDB" id="A0A401P3D3"/>
<dbReference type="Pfam" id="PF00627">
    <property type="entry name" value="UBA"/>
    <property type="match status" value="1"/>
</dbReference>
<protein>
    <recommendedName>
        <fullName evidence="6">UBA domain-containing protein</fullName>
    </recommendedName>
</protein>
<comment type="subcellular location">
    <subcellularLocation>
        <location evidence="1">Membrane</location>
        <topology evidence="1">Multi-pass membrane protein</topology>
    </subcellularLocation>
</comment>